<gene>
    <name evidence="9" type="ORF">LPC04_09385</name>
</gene>
<accession>A0A9X1YGJ6</accession>
<comment type="similarity">
    <text evidence="2">Belongs to the chromate ion transporter (CHR) (TC 2.A.51) family.</text>
</comment>
<evidence type="ECO:0000313" key="9">
    <source>
        <dbReference type="EMBL" id="MCK9685919.1"/>
    </source>
</evidence>
<evidence type="ECO:0000313" key="10">
    <source>
        <dbReference type="Proteomes" id="UP001139353"/>
    </source>
</evidence>
<evidence type="ECO:0000256" key="7">
    <source>
        <dbReference type="SAM" id="MobiDB-lite"/>
    </source>
</evidence>
<keyword evidence="10" id="KW-1185">Reference proteome</keyword>
<dbReference type="RefSeq" id="WP_275681957.1">
    <property type="nucleotide sequence ID" value="NZ_JAJLJH010000002.1"/>
</dbReference>
<sequence>MSHTPIATDAEPARLPAADEAPSVMSATAGVPVDDAAPHSILDDDSPRSPRSPGEIFLVFTRLAMQGFGGVLPIAQRELVERERWLTREQFLELLAVAQVLPGPNVVNLSLMFGDRAFGLRGGLAALGGMLLAPWCVVLVLTVLYAHYAQHPIVAGALRGMGAVAAGLIFSTGLKLLPALRKNVLGAPAAYALAALMFGCIALLRVPLLWMLAGLGGAACVAAWRRLAP</sequence>
<organism evidence="9 10">
    <name type="scientific">Scleromatobacter humisilvae</name>
    <dbReference type="NCBI Taxonomy" id="2897159"/>
    <lineage>
        <taxon>Bacteria</taxon>
        <taxon>Pseudomonadati</taxon>
        <taxon>Pseudomonadota</taxon>
        <taxon>Betaproteobacteria</taxon>
        <taxon>Burkholderiales</taxon>
        <taxon>Sphaerotilaceae</taxon>
        <taxon>Scleromatobacter</taxon>
    </lineage>
</organism>
<evidence type="ECO:0000256" key="3">
    <source>
        <dbReference type="ARBA" id="ARBA00022475"/>
    </source>
</evidence>
<evidence type="ECO:0000256" key="6">
    <source>
        <dbReference type="ARBA" id="ARBA00023136"/>
    </source>
</evidence>
<feature type="transmembrane region" description="Helical" evidence="8">
    <location>
        <begin position="184"/>
        <end position="204"/>
    </location>
</feature>
<dbReference type="GO" id="GO:0005886">
    <property type="term" value="C:plasma membrane"/>
    <property type="evidence" value="ECO:0007669"/>
    <property type="project" value="UniProtKB-SubCell"/>
</dbReference>
<dbReference type="Pfam" id="PF02417">
    <property type="entry name" value="Chromate_transp"/>
    <property type="match status" value="1"/>
</dbReference>
<evidence type="ECO:0000256" key="1">
    <source>
        <dbReference type="ARBA" id="ARBA00004651"/>
    </source>
</evidence>
<feature type="region of interest" description="Disordered" evidence="7">
    <location>
        <begin position="1"/>
        <end position="24"/>
    </location>
</feature>
<keyword evidence="4 8" id="KW-0812">Transmembrane</keyword>
<reference evidence="9" key="1">
    <citation type="submission" date="2021-11" db="EMBL/GenBank/DDBJ databases">
        <title>BS-T2-15 a new species belonging to the Comamonadaceae family isolated from the soil of a French oak forest.</title>
        <authorList>
            <person name="Mieszkin S."/>
            <person name="Alain K."/>
        </authorList>
    </citation>
    <scope>NUCLEOTIDE SEQUENCE</scope>
    <source>
        <strain evidence="9">BS-T2-15</strain>
    </source>
</reference>
<dbReference type="PANTHER" id="PTHR43663">
    <property type="entry name" value="CHROMATE TRANSPORT PROTEIN-RELATED"/>
    <property type="match status" value="1"/>
</dbReference>
<dbReference type="AlphaFoldDB" id="A0A9X1YGJ6"/>
<comment type="caution">
    <text evidence="9">The sequence shown here is derived from an EMBL/GenBank/DDBJ whole genome shotgun (WGS) entry which is preliminary data.</text>
</comment>
<dbReference type="InterPro" id="IPR003370">
    <property type="entry name" value="Chromate_transpt"/>
</dbReference>
<evidence type="ECO:0000256" key="5">
    <source>
        <dbReference type="ARBA" id="ARBA00022989"/>
    </source>
</evidence>
<proteinExistence type="inferred from homology"/>
<dbReference type="PANTHER" id="PTHR43663:SF1">
    <property type="entry name" value="CHROMATE TRANSPORTER"/>
    <property type="match status" value="1"/>
</dbReference>
<dbReference type="Proteomes" id="UP001139353">
    <property type="component" value="Unassembled WGS sequence"/>
</dbReference>
<name>A0A9X1YGJ6_9BURK</name>
<evidence type="ECO:0000256" key="8">
    <source>
        <dbReference type="SAM" id="Phobius"/>
    </source>
</evidence>
<evidence type="ECO:0000256" key="4">
    <source>
        <dbReference type="ARBA" id="ARBA00022692"/>
    </source>
</evidence>
<feature type="transmembrane region" description="Helical" evidence="8">
    <location>
        <begin position="153"/>
        <end position="177"/>
    </location>
</feature>
<comment type="subcellular location">
    <subcellularLocation>
        <location evidence="1">Cell membrane</location>
        <topology evidence="1">Multi-pass membrane protein</topology>
    </subcellularLocation>
</comment>
<dbReference type="InterPro" id="IPR052518">
    <property type="entry name" value="CHR_Transporter"/>
</dbReference>
<dbReference type="GO" id="GO:0015109">
    <property type="term" value="F:chromate transmembrane transporter activity"/>
    <property type="evidence" value="ECO:0007669"/>
    <property type="project" value="InterPro"/>
</dbReference>
<dbReference type="EMBL" id="JAJLJH010000002">
    <property type="protein sequence ID" value="MCK9685919.1"/>
    <property type="molecule type" value="Genomic_DNA"/>
</dbReference>
<keyword evidence="3" id="KW-1003">Cell membrane</keyword>
<evidence type="ECO:0000256" key="2">
    <source>
        <dbReference type="ARBA" id="ARBA00005262"/>
    </source>
</evidence>
<keyword evidence="5 8" id="KW-1133">Transmembrane helix</keyword>
<protein>
    <submittedName>
        <fullName evidence="9">Chromate transporter</fullName>
    </submittedName>
</protein>
<feature type="transmembrane region" description="Helical" evidence="8">
    <location>
        <begin position="125"/>
        <end position="147"/>
    </location>
</feature>
<keyword evidence="6 8" id="KW-0472">Membrane</keyword>